<evidence type="ECO:0000313" key="5">
    <source>
        <dbReference type="Proteomes" id="UP000472276"/>
    </source>
</evidence>
<sequence>MVYDVKDLDEFQKILNDAGDKLVVVDFTAEWCGPCQMMAPIFVEMSEEPVNANVIFLKVDANDGKDVKSFYNVTRMPAFHFYKNNQKVEILPHTAILPNFLICCRTTSDEGPPT</sequence>
<dbReference type="OMA" id="VIDFCAN"/>
<dbReference type="PRINTS" id="PR00421">
    <property type="entry name" value="THIOREDOXIN"/>
</dbReference>
<keyword evidence="2" id="KW-0676">Redox-active center</keyword>
<dbReference type="AlphaFoldDB" id="A0A668U8P7"/>
<dbReference type="PROSITE" id="PS00194">
    <property type="entry name" value="THIOREDOXIN_1"/>
    <property type="match status" value="1"/>
</dbReference>
<proteinExistence type="predicted"/>
<dbReference type="Pfam" id="PF00085">
    <property type="entry name" value="Thioredoxin"/>
    <property type="match status" value="1"/>
</dbReference>
<feature type="domain" description="Thioredoxin" evidence="3">
    <location>
        <begin position="1"/>
        <end position="114"/>
    </location>
</feature>
<accession>A0A668U8P7</accession>
<keyword evidence="5" id="KW-1185">Reference proteome</keyword>
<dbReference type="PANTHER" id="PTHR46115">
    <property type="entry name" value="THIOREDOXIN-LIKE PROTEIN 1"/>
    <property type="match status" value="1"/>
</dbReference>
<reference evidence="4" key="1">
    <citation type="submission" date="2025-08" db="UniProtKB">
        <authorList>
            <consortium name="Ensembl"/>
        </authorList>
    </citation>
    <scope>IDENTIFICATION</scope>
</reference>
<dbReference type="PROSITE" id="PS51352">
    <property type="entry name" value="THIOREDOXIN_2"/>
    <property type="match status" value="1"/>
</dbReference>
<name>A0A668U8P7_OREAU</name>
<evidence type="ECO:0000259" key="3">
    <source>
        <dbReference type="PROSITE" id="PS51352"/>
    </source>
</evidence>
<organism evidence="4 5">
    <name type="scientific">Oreochromis aureus</name>
    <name type="common">Israeli tilapia</name>
    <name type="synonym">Chromis aureus</name>
    <dbReference type="NCBI Taxonomy" id="47969"/>
    <lineage>
        <taxon>Eukaryota</taxon>
        <taxon>Metazoa</taxon>
        <taxon>Chordata</taxon>
        <taxon>Craniata</taxon>
        <taxon>Vertebrata</taxon>
        <taxon>Euteleostomi</taxon>
        <taxon>Actinopterygii</taxon>
        <taxon>Neopterygii</taxon>
        <taxon>Teleostei</taxon>
        <taxon>Neoteleostei</taxon>
        <taxon>Acanthomorphata</taxon>
        <taxon>Ovalentaria</taxon>
        <taxon>Cichlomorphae</taxon>
        <taxon>Cichliformes</taxon>
        <taxon>Cichlidae</taxon>
        <taxon>African cichlids</taxon>
        <taxon>Pseudocrenilabrinae</taxon>
        <taxon>Oreochromini</taxon>
        <taxon>Oreochromis</taxon>
    </lineage>
</organism>
<evidence type="ECO:0000256" key="2">
    <source>
        <dbReference type="ARBA" id="ARBA00023284"/>
    </source>
</evidence>
<reference evidence="4" key="2">
    <citation type="submission" date="2025-09" db="UniProtKB">
        <authorList>
            <consortium name="Ensembl"/>
        </authorList>
    </citation>
    <scope>IDENTIFICATION</scope>
</reference>
<dbReference type="Gene3D" id="3.40.30.10">
    <property type="entry name" value="Glutaredoxin"/>
    <property type="match status" value="1"/>
</dbReference>
<evidence type="ECO:0000313" key="4">
    <source>
        <dbReference type="Ensembl" id="ENSOABP00000035243.2"/>
    </source>
</evidence>
<dbReference type="CDD" id="cd02947">
    <property type="entry name" value="TRX_family"/>
    <property type="match status" value="1"/>
</dbReference>
<evidence type="ECO:0000256" key="1">
    <source>
        <dbReference type="ARBA" id="ARBA00023157"/>
    </source>
</evidence>
<dbReference type="Ensembl" id="ENSOABT00000036213.2">
    <property type="protein sequence ID" value="ENSOABP00000035243.2"/>
    <property type="gene ID" value="ENSOABG00000016214.2"/>
</dbReference>
<protein>
    <recommendedName>
        <fullName evidence="3">Thioredoxin domain-containing protein</fullName>
    </recommendedName>
</protein>
<dbReference type="SUPFAM" id="SSF52833">
    <property type="entry name" value="Thioredoxin-like"/>
    <property type="match status" value="1"/>
</dbReference>
<gene>
    <name evidence="4" type="primary">TXN</name>
</gene>
<dbReference type="InterPro" id="IPR013766">
    <property type="entry name" value="Thioredoxin_domain"/>
</dbReference>
<keyword evidence="1" id="KW-1015">Disulfide bond</keyword>
<dbReference type="Proteomes" id="UP000472276">
    <property type="component" value="Unassembled WGS sequence"/>
</dbReference>
<dbReference type="InterPro" id="IPR017937">
    <property type="entry name" value="Thioredoxin_CS"/>
</dbReference>
<dbReference type="InterPro" id="IPR036249">
    <property type="entry name" value="Thioredoxin-like_sf"/>
</dbReference>